<evidence type="ECO:0000313" key="1">
    <source>
        <dbReference type="EMBL" id="GHP01321.1"/>
    </source>
</evidence>
<dbReference type="EMBL" id="BNJQ01000001">
    <property type="protein sequence ID" value="GHP01321.1"/>
    <property type="molecule type" value="Genomic_DNA"/>
</dbReference>
<dbReference type="Proteomes" id="UP000660262">
    <property type="component" value="Unassembled WGS sequence"/>
</dbReference>
<proteinExistence type="predicted"/>
<name>A0A830H6I0_9CHLO</name>
<sequence>MRVRARITRSLSRASGAPSHTNHLRRRVLLSLGAYTFGGTLLSRAFAAPVVNTGQACSVSAGAAAPGNGNGAPMASSDYLGTAEARRLAGMERAKSLTKDQLSAPWTEVRRSLLWAAGLKDMTDVPPGLGNTSHCFNDFNHCDATTMADNSAFNENDGSVKGIALGNRLGKGIVAASDTTMGAGGGSWCTCILGANYEPPRDVAHVQFNSKIAWKLVWIPSSNFTSFALVDDDGSLLNVGTPADDGYLPPVGERRRNYEAVKGGRYSREVDSM</sequence>
<dbReference type="AlphaFoldDB" id="A0A830H6I0"/>
<gene>
    <name evidence="1" type="ORF">PPROV_000007700</name>
</gene>
<protein>
    <submittedName>
        <fullName evidence="1">Uncharacterized protein</fullName>
    </submittedName>
</protein>
<dbReference type="OrthoDB" id="10259631at2759"/>
<keyword evidence="2" id="KW-1185">Reference proteome</keyword>
<organism evidence="1 2">
    <name type="scientific">Pycnococcus provasolii</name>
    <dbReference type="NCBI Taxonomy" id="41880"/>
    <lineage>
        <taxon>Eukaryota</taxon>
        <taxon>Viridiplantae</taxon>
        <taxon>Chlorophyta</taxon>
        <taxon>Pseudoscourfieldiophyceae</taxon>
        <taxon>Pseudoscourfieldiales</taxon>
        <taxon>Pycnococcaceae</taxon>
        <taxon>Pycnococcus</taxon>
    </lineage>
</organism>
<comment type="caution">
    <text evidence="1">The sequence shown here is derived from an EMBL/GenBank/DDBJ whole genome shotgun (WGS) entry which is preliminary data.</text>
</comment>
<accession>A0A830H6I0</accession>
<evidence type="ECO:0000313" key="2">
    <source>
        <dbReference type="Proteomes" id="UP000660262"/>
    </source>
</evidence>
<reference evidence="1" key="1">
    <citation type="submission" date="2020-10" db="EMBL/GenBank/DDBJ databases">
        <title>Unveiling of a novel bifunctional photoreceptor, Dualchrome1, isolated from a cosmopolitan green alga.</title>
        <authorList>
            <person name="Suzuki S."/>
            <person name="Kawachi M."/>
        </authorList>
    </citation>
    <scope>NUCLEOTIDE SEQUENCE</scope>
    <source>
        <strain evidence="1">NIES 2893</strain>
    </source>
</reference>